<sequence>MRSQNLIAMSFFEYKDIVEEGDLVLAFISRNDIKPIRVTKNAILNTRYGNFLHNDMIGSPYGKQMAGAKGYGFIHLLHPTAEMWTISLPHRTQIVYTHDSSYIMQRLNVVNGSRVIEAGTGSGSFTHSFSRSVGLKGRVFTYEFHEPRYLEAKREIEDHGIDVNTFITHRDVCQDGFEIQVPENFHNGDNKINAQVIFLDLPSPWIAINNLNNVIDPQMKVGICCFSPCIEQVHKTVESLQENGWVDIEMVECRGKRWEARKEMVRDVNDVIKRLKDIQSRRDHGIESRKRVKLEQQEDKEAGVPRGFNPFGKGERVKEGDINYSWKDVTKIESEIKTHTSYLTFAFKVPLIIPE</sequence>
<evidence type="ECO:0000313" key="1">
    <source>
        <dbReference type="EMBL" id="CAH6719536.1"/>
    </source>
</evidence>
<dbReference type="EMBL" id="CALSDN010000002">
    <property type="protein sequence ID" value="CAH6719536.1"/>
    <property type="molecule type" value="Genomic_DNA"/>
</dbReference>
<organism evidence="1 2">
    <name type="scientific">[Candida] jaroonii</name>
    <dbReference type="NCBI Taxonomy" id="467808"/>
    <lineage>
        <taxon>Eukaryota</taxon>
        <taxon>Fungi</taxon>
        <taxon>Dikarya</taxon>
        <taxon>Ascomycota</taxon>
        <taxon>Saccharomycotina</taxon>
        <taxon>Pichiomycetes</taxon>
        <taxon>Debaryomycetaceae</taxon>
        <taxon>Yamadazyma</taxon>
    </lineage>
</organism>
<name>A0ACA9Y3J0_9ASCO</name>
<dbReference type="Proteomes" id="UP001152531">
    <property type="component" value="Unassembled WGS sequence"/>
</dbReference>
<protein>
    <submittedName>
        <fullName evidence="1">tRNA (Adenine(58)-N(1))-methyltransferase catalytic subunit Trm61p</fullName>
    </submittedName>
</protein>
<keyword evidence="2" id="KW-1185">Reference proteome</keyword>
<accession>A0ACA9Y3J0</accession>
<evidence type="ECO:0000313" key="2">
    <source>
        <dbReference type="Proteomes" id="UP001152531"/>
    </source>
</evidence>
<reference evidence="1" key="1">
    <citation type="submission" date="2022-06" db="EMBL/GenBank/DDBJ databases">
        <authorList>
            <person name="Legras J.-L."/>
            <person name="Devillers H."/>
            <person name="Grondin C."/>
        </authorList>
    </citation>
    <scope>NUCLEOTIDE SEQUENCE</scope>
    <source>
        <strain evidence="1">CLIB 1444</strain>
    </source>
</reference>
<comment type="caution">
    <text evidence="1">The sequence shown here is derived from an EMBL/GenBank/DDBJ whole genome shotgun (WGS) entry which is preliminary data.</text>
</comment>
<proteinExistence type="predicted"/>
<gene>
    <name evidence="1" type="ORF">CLIB1444_02S10792</name>
</gene>